<keyword evidence="2" id="KW-1185">Reference proteome</keyword>
<dbReference type="Proteomes" id="UP001500886">
    <property type="component" value="Unassembled WGS sequence"/>
</dbReference>
<gene>
    <name evidence="1" type="ORF">GCM10010315_35260</name>
</gene>
<comment type="caution">
    <text evidence="1">The sequence shown here is derived from an EMBL/GenBank/DDBJ whole genome shotgun (WGS) entry which is preliminary data.</text>
</comment>
<evidence type="ECO:0000313" key="1">
    <source>
        <dbReference type="EMBL" id="GAA2718846.1"/>
    </source>
</evidence>
<dbReference type="RefSeq" id="WP_344436312.1">
    <property type="nucleotide sequence ID" value="NZ_BAAASL010000012.1"/>
</dbReference>
<sequence>MTDTDAQARAAPGADPLRRIAAAIERERDASSRTCRTCGGPALVVVGEEPAGSGPPVVSARKACARRDCPRP</sequence>
<organism evidence="1 2">
    <name type="scientific">Streptomyces luteosporeus</name>
    <dbReference type="NCBI Taxonomy" id="173856"/>
    <lineage>
        <taxon>Bacteria</taxon>
        <taxon>Bacillati</taxon>
        <taxon>Actinomycetota</taxon>
        <taxon>Actinomycetes</taxon>
        <taxon>Kitasatosporales</taxon>
        <taxon>Streptomycetaceae</taxon>
        <taxon>Streptomyces</taxon>
    </lineage>
</organism>
<reference evidence="1 2" key="1">
    <citation type="journal article" date="2019" name="Int. J. Syst. Evol. Microbiol.">
        <title>The Global Catalogue of Microorganisms (GCM) 10K type strain sequencing project: providing services to taxonomists for standard genome sequencing and annotation.</title>
        <authorList>
            <consortium name="The Broad Institute Genomics Platform"/>
            <consortium name="The Broad Institute Genome Sequencing Center for Infectious Disease"/>
            <person name="Wu L."/>
            <person name="Ma J."/>
        </authorList>
    </citation>
    <scope>NUCLEOTIDE SEQUENCE [LARGE SCALE GENOMIC DNA]</scope>
    <source>
        <strain evidence="1 2">JCM 4542</strain>
    </source>
</reference>
<name>A0ABN3TUI6_9ACTN</name>
<proteinExistence type="predicted"/>
<protein>
    <submittedName>
        <fullName evidence="1">Uncharacterized protein</fullName>
    </submittedName>
</protein>
<dbReference type="EMBL" id="BAAASL010000012">
    <property type="protein sequence ID" value="GAA2718846.1"/>
    <property type="molecule type" value="Genomic_DNA"/>
</dbReference>
<accession>A0ABN3TUI6</accession>
<evidence type="ECO:0000313" key="2">
    <source>
        <dbReference type="Proteomes" id="UP001500886"/>
    </source>
</evidence>